<protein>
    <recommendedName>
        <fullName evidence="3">Transmembrane protein</fullName>
    </recommendedName>
</protein>
<organism evidence="2">
    <name type="scientific">Zooxanthella nutricula</name>
    <dbReference type="NCBI Taxonomy" id="1333877"/>
    <lineage>
        <taxon>Eukaryota</taxon>
        <taxon>Sar</taxon>
        <taxon>Alveolata</taxon>
        <taxon>Dinophyceae</taxon>
        <taxon>Peridiniales</taxon>
        <taxon>Peridiniales incertae sedis</taxon>
        <taxon>Zooxanthella</taxon>
    </lineage>
</organism>
<sequence length="155" mass="16906">MANCDVGVITSCLCFLASFCTLVLGVAYLILKLERVTVRFDRCGAIEADCNAGWRSVFSLAPDVLFTIWTPLVLGLLGASVHAYSLPLNHFFTWLLPTNYVQYAFFQLATALFGNFGYCGKLGVFVGALSVLSCVVCVIARLMGEGGIKMLQTKW</sequence>
<evidence type="ECO:0008006" key="3">
    <source>
        <dbReference type="Google" id="ProtNLM"/>
    </source>
</evidence>
<name>A0A7S2LS79_9DINO</name>
<gene>
    <name evidence="2" type="ORF">BRAN1462_LOCUS41910</name>
</gene>
<feature type="transmembrane region" description="Helical" evidence="1">
    <location>
        <begin position="64"/>
        <end position="85"/>
    </location>
</feature>
<evidence type="ECO:0000256" key="1">
    <source>
        <dbReference type="SAM" id="Phobius"/>
    </source>
</evidence>
<reference evidence="2" key="1">
    <citation type="submission" date="2021-01" db="EMBL/GenBank/DDBJ databases">
        <authorList>
            <person name="Corre E."/>
            <person name="Pelletier E."/>
            <person name="Niang G."/>
            <person name="Scheremetjew M."/>
            <person name="Finn R."/>
            <person name="Kale V."/>
            <person name="Holt S."/>
            <person name="Cochrane G."/>
            <person name="Meng A."/>
            <person name="Brown T."/>
            <person name="Cohen L."/>
        </authorList>
    </citation>
    <scope>NUCLEOTIDE SEQUENCE</scope>
    <source>
        <strain evidence="2">RCC3387</strain>
    </source>
</reference>
<feature type="transmembrane region" description="Helical" evidence="1">
    <location>
        <begin position="6"/>
        <end position="31"/>
    </location>
</feature>
<keyword evidence="1" id="KW-1133">Transmembrane helix</keyword>
<dbReference type="AlphaFoldDB" id="A0A7S2LS79"/>
<evidence type="ECO:0000313" key="2">
    <source>
        <dbReference type="EMBL" id="CAD9613176.1"/>
    </source>
</evidence>
<dbReference type="EMBL" id="HBGW01065745">
    <property type="protein sequence ID" value="CAD9613176.1"/>
    <property type="molecule type" value="Transcribed_RNA"/>
</dbReference>
<keyword evidence="1" id="KW-0812">Transmembrane</keyword>
<keyword evidence="1" id="KW-0472">Membrane</keyword>
<accession>A0A7S2LS79</accession>
<feature type="transmembrane region" description="Helical" evidence="1">
    <location>
        <begin position="122"/>
        <end position="144"/>
    </location>
</feature>
<proteinExistence type="predicted"/>